<proteinExistence type="predicted"/>
<sequence length="224" mass="25239">MNGTQEIEVTTQNKPQKGEFYILMPDLEYGPELGVVFENVKKLLVPPRLILRPSEGGFPTLLERPRLIYDPSKGVMPKDLEAGFSGYWLVSERLHQVFSTVDPEGFSFVECDFLMADGTQGPRYFLCDVVRVLDALDEEQSEVEIEISDDFVNGKFYDLTGGASLAFRKDVVGNSHVFRTPFSADYYVICDRTLLDAVREAGIGGTRKSSNGLWFRDVTDWKDA</sequence>
<dbReference type="InterPro" id="IPR012433">
    <property type="entry name" value="Imm11"/>
</dbReference>
<dbReference type="RefSeq" id="WP_228324190.1">
    <property type="nucleotide sequence ID" value="NZ_CP103837.1"/>
</dbReference>
<feature type="domain" description="Immunity MXAN-0049 protein" evidence="1">
    <location>
        <begin position="20"/>
        <end position="219"/>
    </location>
</feature>
<protein>
    <submittedName>
        <fullName evidence="2">DUF1629 domain-containing protein</fullName>
    </submittedName>
</protein>
<evidence type="ECO:0000313" key="2">
    <source>
        <dbReference type="EMBL" id="WOB28372.1"/>
    </source>
</evidence>
<evidence type="ECO:0000313" key="3">
    <source>
        <dbReference type="Proteomes" id="UP001304534"/>
    </source>
</evidence>
<gene>
    <name evidence="2" type="ORF">NYR99_10970</name>
</gene>
<name>A0ABZ0DDT8_9XANT</name>
<dbReference type="EMBL" id="CP103840">
    <property type="protein sequence ID" value="WOB28372.1"/>
    <property type="molecule type" value="Genomic_DNA"/>
</dbReference>
<accession>A0ABZ0DDT8</accession>
<organism evidence="2 3">
    <name type="scientific">Xanthomonas dyei</name>
    <dbReference type="NCBI Taxonomy" id="743699"/>
    <lineage>
        <taxon>Bacteria</taxon>
        <taxon>Pseudomonadati</taxon>
        <taxon>Pseudomonadota</taxon>
        <taxon>Gammaproteobacteria</taxon>
        <taxon>Lysobacterales</taxon>
        <taxon>Lysobacteraceae</taxon>
        <taxon>Xanthomonas</taxon>
    </lineage>
</organism>
<keyword evidence="3" id="KW-1185">Reference proteome</keyword>
<dbReference type="GeneID" id="95584401"/>
<dbReference type="Pfam" id="PF07791">
    <property type="entry name" value="Imm11"/>
    <property type="match status" value="1"/>
</dbReference>
<reference evidence="2 3" key="1">
    <citation type="submission" date="2022-08" db="EMBL/GenBank/DDBJ databases">
        <title>Whole genome sequencing-based tracing of a 2022 introduction and outbreak of Xanthomonas hortorum pv. pelargonii.</title>
        <authorList>
            <person name="Iruegas-Bocardo F."/>
            <person name="Weisberg A.K."/>
            <person name="Riutta E.R."/>
            <person name="Kilday K."/>
            <person name="Bonkowski J.C."/>
            <person name="Creswell T."/>
            <person name="Daughtrey M.L."/>
            <person name="Rane K."/>
            <person name="Grunwald N.J."/>
            <person name="Chang J.H."/>
            <person name="Putnam M.L."/>
        </authorList>
    </citation>
    <scope>NUCLEOTIDE SEQUENCE [LARGE SCALE GENOMIC DNA]</scope>
    <source>
        <strain evidence="2 3">22-325</strain>
    </source>
</reference>
<dbReference type="Proteomes" id="UP001304534">
    <property type="component" value="Chromosome"/>
</dbReference>
<evidence type="ECO:0000259" key="1">
    <source>
        <dbReference type="Pfam" id="PF07791"/>
    </source>
</evidence>